<proteinExistence type="predicted"/>
<accession>A0ABX8DBR1</accession>
<organism evidence="1 2">
    <name type="scientific">Shewanella dokdonensis</name>
    <dbReference type="NCBI Taxonomy" id="712036"/>
    <lineage>
        <taxon>Bacteria</taxon>
        <taxon>Pseudomonadati</taxon>
        <taxon>Pseudomonadota</taxon>
        <taxon>Gammaproteobacteria</taxon>
        <taxon>Alteromonadales</taxon>
        <taxon>Shewanellaceae</taxon>
        <taxon>Shewanella</taxon>
    </lineage>
</organism>
<dbReference type="Proteomes" id="UP000676428">
    <property type="component" value="Chromosome"/>
</dbReference>
<name>A0ABX8DBR1_9GAMM</name>
<evidence type="ECO:0000313" key="2">
    <source>
        <dbReference type="Proteomes" id="UP000676428"/>
    </source>
</evidence>
<dbReference type="RefSeq" id="WP_213680838.1">
    <property type="nucleotide sequence ID" value="NZ_CP074572.1"/>
</dbReference>
<evidence type="ECO:0000313" key="1">
    <source>
        <dbReference type="EMBL" id="QVK22181.1"/>
    </source>
</evidence>
<dbReference type="EMBL" id="CP074572">
    <property type="protein sequence ID" value="QVK22181.1"/>
    <property type="molecule type" value="Genomic_DNA"/>
</dbReference>
<reference evidence="1 2" key="1">
    <citation type="journal article" date="2012" name="Int. J. Syst. Evol. Microbiol.">
        <title>Shewanella dokdonensis sp. nov., isolated from seawater.</title>
        <authorList>
            <person name="Sung H.R."/>
            <person name="Yoon J.H."/>
            <person name="Ghim S.Y."/>
        </authorList>
    </citation>
    <scope>NUCLEOTIDE SEQUENCE [LARGE SCALE GENOMIC DNA]</scope>
    <source>
        <strain evidence="1 2">DSM 23626</strain>
    </source>
</reference>
<keyword evidence="2" id="KW-1185">Reference proteome</keyword>
<gene>
    <name evidence="1" type="ORF">KHX94_12135</name>
</gene>
<sequence length="74" mass="8991">MNKQEDRDRYAAEQLKSRQCFERFQRCRNMLDSSRSRQQIIAWLDCLQPAERERCRQVLNDIKNGRRAKAEMNT</sequence>
<protein>
    <submittedName>
        <fullName evidence="1">Uncharacterized protein</fullName>
    </submittedName>
</protein>